<dbReference type="SMART" id="SM00342">
    <property type="entry name" value="HTH_ARAC"/>
    <property type="match status" value="1"/>
</dbReference>
<feature type="domain" description="HTH araC/xylS-type" evidence="4">
    <location>
        <begin position="186"/>
        <end position="284"/>
    </location>
</feature>
<dbReference type="GO" id="GO:0003700">
    <property type="term" value="F:DNA-binding transcription factor activity"/>
    <property type="evidence" value="ECO:0007669"/>
    <property type="project" value="InterPro"/>
</dbReference>
<evidence type="ECO:0000259" key="4">
    <source>
        <dbReference type="PROSITE" id="PS01124"/>
    </source>
</evidence>
<comment type="caution">
    <text evidence="5">The sequence shown here is derived from an EMBL/GenBank/DDBJ whole genome shotgun (WGS) entry which is preliminary data.</text>
</comment>
<dbReference type="PANTHER" id="PTHR43280">
    <property type="entry name" value="ARAC-FAMILY TRANSCRIPTIONAL REGULATOR"/>
    <property type="match status" value="1"/>
</dbReference>
<evidence type="ECO:0000313" key="6">
    <source>
        <dbReference type="Proteomes" id="UP000295479"/>
    </source>
</evidence>
<reference evidence="5 6" key="1">
    <citation type="submission" date="2019-03" db="EMBL/GenBank/DDBJ databases">
        <title>Flavobacterium AR-3-4 sp. nov. isolated from arctic soil.</title>
        <authorList>
            <person name="Chaudhary D.K."/>
        </authorList>
    </citation>
    <scope>NUCLEOTIDE SEQUENCE [LARGE SCALE GENOMIC DNA]</scope>
    <source>
        <strain evidence="5 6">AR-3-4</strain>
    </source>
</reference>
<dbReference type="InterPro" id="IPR018062">
    <property type="entry name" value="HTH_AraC-typ_CS"/>
</dbReference>
<keyword evidence="2" id="KW-0238">DNA-binding</keyword>
<accession>A0A4R5CJL4</accession>
<evidence type="ECO:0000256" key="2">
    <source>
        <dbReference type="ARBA" id="ARBA00023125"/>
    </source>
</evidence>
<sequence length="290" mass="33173">MRPILPNLEIITPTFGSSFSITKYDNNDNNKIAYWHYHPEIELVYINGGSGKRQVGSHLSYFNDGDLLLIGSNLPHCGFTNEVSRNKKETVIQMKPDFLGTDFFDISEMTNIKNLFNQAKLGMSFVGKTKNTIGKKIEALEEQSQLVKLLNLLEILNELDQSDESVILNAEGISLEIQMQDNDRINVVYNFVKDHFQENISLEEVATLVFMTVPSFCRFFKKATNKTFVKFVNDYRLVHASKLLAEKTIGVAEVCIECGFNNFSHFNKSFKEFTGQSAYQYRQDLKTILE</sequence>
<dbReference type="AlphaFoldDB" id="A0A4R5CJL4"/>
<dbReference type="RefSeq" id="WP_132000486.1">
    <property type="nucleotide sequence ID" value="NZ_SMFK01000001.1"/>
</dbReference>
<dbReference type="GO" id="GO:0043565">
    <property type="term" value="F:sequence-specific DNA binding"/>
    <property type="evidence" value="ECO:0007669"/>
    <property type="project" value="InterPro"/>
</dbReference>
<dbReference type="PROSITE" id="PS01124">
    <property type="entry name" value="HTH_ARAC_FAMILY_2"/>
    <property type="match status" value="1"/>
</dbReference>
<dbReference type="PANTHER" id="PTHR43280:SF27">
    <property type="entry name" value="TRANSCRIPTIONAL REGULATOR MTLR"/>
    <property type="match status" value="1"/>
</dbReference>
<keyword evidence="1" id="KW-0805">Transcription regulation</keyword>
<dbReference type="Gene3D" id="2.60.120.10">
    <property type="entry name" value="Jelly Rolls"/>
    <property type="match status" value="1"/>
</dbReference>
<organism evidence="5 6">
    <name type="scientific">Flavobacterium cellulosilyticum</name>
    <dbReference type="NCBI Taxonomy" id="2541731"/>
    <lineage>
        <taxon>Bacteria</taxon>
        <taxon>Pseudomonadati</taxon>
        <taxon>Bacteroidota</taxon>
        <taxon>Flavobacteriia</taxon>
        <taxon>Flavobacteriales</taxon>
        <taxon>Flavobacteriaceae</taxon>
        <taxon>Flavobacterium</taxon>
    </lineage>
</organism>
<keyword evidence="6" id="KW-1185">Reference proteome</keyword>
<proteinExistence type="predicted"/>
<dbReference type="SUPFAM" id="SSF51182">
    <property type="entry name" value="RmlC-like cupins"/>
    <property type="match status" value="1"/>
</dbReference>
<evidence type="ECO:0000313" key="5">
    <source>
        <dbReference type="EMBL" id="TDD99346.1"/>
    </source>
</evidence>
<dbReference type="PROSITE" id="PS00041">
    <property type="entry name" value="HTH_ARAC_FAMILY_1"/>
    <property type="match status" value="1"/>
</dbReference>
<dbReference type="InterPro" id="IPR014710">
    <property type="entry name" value="RmlC-like_jellyroll"/>
</dbReference>
<dbReference type="InterPro" id="IPR011051">
    <property type="entry name" value="RmlC_Cupin_sf"/>
</dbReference>
<dbReference type="EMBL" id="SMFK01000001">
    <property type="protein sequence ID" value="TDD99346.1"/>
    <property type="molecule type" value="Genomic_DNA"/>
</dbReference>
<dbReference type="InterPro" id="IPR009057">
    <property type="entry name" value="Homeodomain-like_sf"/>
</dbReference>
<dbReference type="Pfam" id="PF12833">
    <property type="entry name" value="HTH_18"/>
    <property type="match status" value="1"/>
</dbReference>
<dbReference type="SUPFAM" id="SSF46689">
    <property type="entry name" value="Homeodomain-like"/>
    <property type="match status" value="2"/>
</dbReference>
<evidence type="ECO:0000256" key="1">
    <source>
        <dbReference type="ARBA" id="ARBA00023015"/>
    </source>
</evidence>
<gene>
    <name evidence="5" type="ORF">E0F76_01045</name>
</gene>
<name>A0A4R5CJL4_9FLAO</name>
<protein>
    <submittedName>
        <fullName evidence="5">AraC family transcriptional regulator</fullName>
    </submittedName>
</protein>
<keyword evidence="3" id="KW-0804">Transcription</keyword>
<dbReference type="Gene3D" id="1.10.10.60">
    <property type="entry name" value="Homeodomain-like"/>
    <property type="match status" value="2"/>
</dbReference>
<dbReference type="Proteomes" id="UP000295479">
    <property type="component" value="Unassembled WGS sequence"/>
</dbReference>
<dbReference type="OrthoDB" id="1410704at2"/>
<dbReference type="InterPro" id="IPR018060">
    <property type="entry name" value="HTH_AraC"/>
</dbReference>
<evidence type="ECO:0000256" key="3">
    <source>
        <dbReference type="ARBA" id="ARBA00023163"/>
    </source>
</evidence>